<protein>
    <recommendedName>
        <fullName evidence="3">Tag1-like fifth Ig-like domain-containing protein</fullName>
    </recommendedName>
</protein>
<organism evidence="4 5">
    <name type="scientific">Mortierella polycephala</name>
    <dbReference type="NCBI Taxonomy" id="41804"/>
    <lineage>
        <taxon>Eukaryota</taxon>
        <taxon>Fungi</taxon>
        <taxon>Fungi incertae sedis</taxon>
        <taxon>Mucoromycota</taxon>
        <taxon>Mortierellomycotina</taxon>
        <taxon>Mortierellomycetes</taxon>
        <taxon>Mortierellales</taxon>
        <taxon>Mortierellaceae</taxon>
        <taxon>Mortierella</taxon>
    </lineage>
</organism>
<keyword evidence="5" id="KW-1185">Reference proteome</keyword>
<feature type="region of interest" description="Disordered" evidence="1">
    <location>
        <begin position="1"/>
        <end position="122"/>
    </location>
</feature>
<reference evidence="4" key="1">
    <citation type="journal article" date="2020" name="Fungal Divers.">
        <title>Resolving the Mortierellaceae phylogeny through synthesis of multi-gene phylogenetics and phylogenomics.</title>
        <authorList>
            <person name="Vandepol N."/>
            <person name="Liber J."/>
            <person name="Desiro A."/>
            <person name="Na H."/>
            <person name="Kennedy M."/>
            <person name="Barry K."/>
            <person name="Grigoriev I.V."/>
            <person name="Miller A.N."/>
            <person name="O'Donnell K."/>
            <person name="Stajich J.E."/>
            <person name="Bonito G."/>
        </authorList>
    </citation>
    <scope>NUCLEOTIDE SEQUENCE</scope>
    <source>
        <strain evidence="4">KOD948</strain>
    </source>
</reference>
<dbReference type="EMBL" id="JAAAJA010000644">
    <property type="protein sequence ID" value="KAG0250842.1"/>
    <property type="molecule type" value="Genomic_DNA"/>
</dbReference>
<keyword evidence="2" id="KW-0472">Membrane</keyword>
<sequence length="897" mass="98564">MDGQPGYNRVQQQDRDTNRNNSNGLNDNGDDYGHSNVSVLDNEQTPLLSHSRGDESSTQMDNEGGHPRPDRNNHVGQIADTGADEETGHQGAYDDWSPSADQEQGDRHQNVQENPSGWMPPPPLPPDRLQHWSKIYSRSVKVVGFILIACLVIIALASWVAQRVLDHAMVLQIQRTDIYNMDQTGFQILIRSTVHLDPVHDGLFGLTGMMQRIFQPTLAIEPAVLSLCAPTLVERGASMAEFEMERQQMQMGQTLQLNVSTHVRVSDTVLMADFFRDTLQRSTVDLTVRGPIRARLGPLWYLRLQLNQLVTLDGLKGVQNATLASMALPGDHPQGGIIMSGVAIINNPSKIVSVQMGAVTFGIYLPSKAHPEVSRYKIAEVQCSELRLVAGRSNEIALSGRLLHLDDWIMSTVRGQKRNSSSEKQMLLGQLLSRFIQGDNSTIQVQALANDPKMPPWLSMAFSSVILDMVFPGSPNKEFIRSLDMNQLQFGFSDSCESALLSGRLSSVLQLPPNVTFPIKLREMKPMASLRSPGGHNMSTLAIIDFLPTQSWQVGTTLEVDVTMRDAPMVVAPGQHAEFYRFLNTSFTSDWIDLGIVGDALAVVESGLGTFEIGPIPFDVITRQRGLSGLTSVPPVLEKLDVVDSTEHSLTVKATLMLWNPSNITAILGDLSFLWSYKGYLIGMATVSDLHLQAGNNTVECFGMMDPSIDCARKHDPSCDSALARNASREFISKYISGSNSTTIDILGYAGSTKIPLLQPMMSSFSISSQLPVIEEEFLLSATMFLLSSSLVLELKNPLDTVITVLYINGTASYNNERLGRILVDFERDITSPKPILIPANDHQNETSGYVKTPRLPALGGSLEVDVVCHIKAKVGGMLTWVDFVKDGVPANVRKGF</sequence>
<dbReference type="InterPro" id="IPR022185">
    <property type="entry name" value="DUF3712"/>
</dbReference>
<comment type="caution">
    <text evidence="4">The sequence shown here is derived from an EMBL/GenBank/DDBJ whole genome shotgun (WGS) entry which is preliminary data.</text>
</comment>
<feature type="transmembrane region" description="Helical" evidence="2">
    <location>
        <begin position="142"/>
        <end position="161"/>
    </location>
</feature>
<name>A0A9P6TXV2_9FUNG</name>
<dbReference type="AlphaFoldDB" id="A0A9P6TXV2"/>
<gene>
    <name evidence="4" type="ORF">BG011_008052</name>
</gene>
<evidence type="ECO:0000256" key="2">
    <source>
        <dbReference type="SAM" id="Phobius"/>
    </source>
</evidence>
<keyword evidence="2" id="KW-0812">Transmembrane</keyword>
<accession>A0A9P6TXV2</accession>
<evidence type="ECO:0000313" key="4">
    <source>
        <dbReference type="EMBL" id="KAG0250842.1"/>
    </source>
</evidence>
<feature type="compositionally biased region" description="Basic and acidic residues" evidence="1">
    <location>
        <begin position="63"/>
        <end position="73"/>
    </location>
</feature>
<dbReference type="PANTHER" id="PTHR35895">
    <property type="entry name" value="CHROMOSOME 16, WHOLE GENOME SHOTGUN SEQUENCE"/>
    <property type="match status" value="1"/>
</dbReference>
<evidence type="ECO:0000256" key="1">
    <source>
        <dbReference type="SAM" id="MobiDB-lite"/>
    </source>
</evidence>
<dbReference type="GO" id="GO:0000329">
    <property type="term" value="C:fungal-type vacuole membrane"/>
    <property type="evidence" value="ECO:0007669"/>
    <property type="project" value="InterPro"/>
</dbReference>
<dbReference type="InterPro" id="IPR046368">
    <property type="entry name" value="Tag1"/>
</dbReference>
<feature type="domain" description="Tag1-like fifth Ig-like" evidence="3">
    <location>
        <begin position="776"/>
        <end position="877"/>
    </location>
</feature>
<dbReference type="Proteomes" id="UP000726737">
    <property type="component" value="Unassembled WGS sequence"/>
</dbReference>
<keyword evidence="2" id="KW-1133">Transmembrane helix</keyword>
<dbReference type="Pfam" id="PF26153">
    <property type="entry name" value="LEA-2L_5"/>
    <property type="match status" value="1"/>
</dbReference>
<dbReference type="PANTHER" id="PTHR35895:SF3">
    <property type="entry name" value="PRE-RRNA PROCESSING PROTEIN"/>
    <property type="match status" value="1"/>
</dbReference>
<proteinExistence type="predicted"/>
<feature type="compositionally biased region" description="Polar residues" evidence="1">
    <location>
        <begin position="35"/>
        <end position="48"/>
    </location>
</feature>
<dbReference type="InterPro" id="IPR059066">
    <property type="entry name" value="Ig_Tag1-like_5th"/>
</dbReference>
<dbReference type="OrthoDB" id="10039566at2759"/>
<dbReference type="Pfam" id="PF12505">
    <property type="entry name" value="DUF3712"/>
    <property type="match status" value="2"/>
</dbReference>
<evidence type="ECO:0000259" key="3">
    <source>
        <dbReference type="Pfam" id="PF26153"/>
    </source>
</evidence>
<evidence type="ECO:0000313" key="5">
    <source>
        <dbReference type="Proteomes" id="UP000726737"/>
    </source>
</evidence>